<keyword evidence="7" id="KW-0498">Mitosis</keyword>
<accession>A0A452F1H4</accession>
<reference evidence="14" key="3">
    <citation type="submission" date="2025-09" db="UniProtKB">
        <authorList>
            <consortium name="Ensembl"/>
        </authorList>
    </citation>
    <scope>IDENTIFICATION</scope>
</reference>
<dbReference type="PANTHER" id="PTHR10418">
    <property type="entry name" value="SECURIN-3"/>
    <property type="match status" value="1"/>
</dbReference>
<keyword evidence="6" id="KW-0677">Repeat</keyword>
<evidence type="ECO:0000313" key="15">
    <source>
        <dbReference type="Proteomes" id="UP000291000"/>
    </source>
</evidence>
<dbReference type="GO" id="GO:0017124">
    <property type="term" value="F:SH3 domain binding"/>
    <property type="evidence" value="ECO:0007669"/>
    <property type="project" value="UniProtKB-KW"/>
</dbReference>
<keyword evidence="15" id="KW-1185">Reference proteome</keyword>
<evidence type="ECO:0000256" key="8">
    <source>
        <dbReference type="ARBA" id="ARBA00022829"/>
    </source>
</evidence>
<evidence type="ECO:0000256" key="5">
    <source>
        <dbReference type="ARBA" id="ARBA00022618"/>
    </source>
</evidence>
<keyword evidence="10" id="KW-0729">SH3-binding</keyword>
<evidence type="ECO:0000256" key="3">
    <source>
        <dbReference type="ARBA" id="ARBA00009264"/>
    </source>
</evidence>
<sequence>IATLLFIKPCTHVAPKDRLNMECVPSVKALDGRSQASTPRVNKMFDAPPALPKTARKTLETVTKSYVPASDHAYSEIEKLFPFNPLDFESINLPEEHQIAHLPLNGVPLMIHDEERELEQLLYVGPLSPLKMSPPLWESNLLQSPSSILSTLDVELPPVCYDLDI</sequence>
<dbReference type="GO" id="GO:0005737">
    <property type="term" value="C:cytoplasm"/>
    <property type="evidence" value="ECO:0007669"/>
    <property type="project" value="UniProtKB-SubCell"/>
</dbReference>
<keyword evidence="11" id="KW-0539">Nucleus</keyword>
<dbReference type="GeneTree" id="ENSGT00390000009693"/>
<protein>
    <recommendedName>
        <fullName evidence="13">Securin</fullName>
    </recommendedName>
</protein>
<dbReference type="InterPro" id="IPR006940">
    <property type="entry name" value="Securin_separation_inhibitor"/>
</dbReference>
<dbReference type="Proteomes" id="UP000291000">
    <property type="component" value="Unassembled WGS sequence"/>
</dbReference>
<evidence type="ECO:0000313" key="14">
    <source>
        <dbReference type="Ensembl" id="ENSCHIP00000018018.1"/>
    </source>
</evidence>
<organism evidence="14 15">
    <name type="scientific">Capra hircus</name>
    <name type="common">Goat</name>
    <dbReference type="NCBI Taxonomy" id="9925"/>
    <lineage>
        <taxon>Eukaryota</taxon>
        <taxon>Metazoa</taxon>
        <taxon>Chordata</taxon>
        <taxon>Craniata</taxon>
        <taxon>Vertebrata</taxon>
        <taxon>Euteleostomi</taxon>
        <taxon>Mammalia</taxon>
        <taxon>Eutheria</taxon>
        <taxon>Laurasiatheria</taxon>
        <taxon>Artiodactyla</taxon>
        <taxon>Ruminantia</taxon>
        <taxon>Pecora</taxon>
        <taxon>Bovidae</taxon>
        <taxon>Caprinae</taxon>
        <taxon>Capra</taxon>
    </lineage>
</organism>
<dbReference type="GO" id="GO:0005634">
    <property type="term" value="C:nucleus"/>
    <property type="evidence" value="ECO:0007669"/>
    <property type="project" value="UniProtKB-SubCell"/>
</dbReference>
<keyword evidence="4" id="KW-0963">Cytoplasm</keyword>
<comment type="subcellular location">
    <subcellularLocation>
        <location evidence="2">Cytoplasm</location>
    </subcellularLocation>
    <subcellularLocation>
        <location evidence="1">Nucleus</location>
    </subcellularLocation>
</comment>
<keyword evidence="5" id="KW-0132">Cell division</keyword>
<dbReference type="AlphaFoldDB" id="A0A452F1H4"/>
<dbReference type="Pfam" id="PF04856">
    <property type="entry name" value="Securin"/>
    <property type="match status" value="1"/>
</dbReference>
<reference evidence="15" key="1">
    <citation type="submission" date="2016-04" db="EMBL/GenBank/DDBJ databases">
        <title>Polished mammalian reference genomes with single-molecule sequencing and chromosome conformation capture applied to the Capra hircus genome.</title>
        <authorList>
            <person name="Bickhart D.M."/>
            <person name="Koren S."/>
            <person name="Rosen B."/>
            <person name="Hastie A."/>
            <person name="Liachko I."/>
            <person name="Sullivan S.T."/>
            <person name="Burton J."/>
            <person name="Sayre B.L."/>
            <person name="Huson H.J."/>
            <person name="Lee J."/>
            <person name="Lam E."/>
            <person name="Kelley C.M."/>
            <person name="Hutchison J.L."/>
            <person name="Zhou Y."/>
            <person name="Sun J."/>
            <person name="Crisa A."/>
            <person name="Schwartz J.C."/>
            <person name="Hammond J.A."/>
            <person name="Schroeder S.G."/>
            <person name="Liu G.E."/>
            <person name="Dunham M."/>
            <person name="Shendure J."/>
            <person name="Sonstegard T.S."/>
            <person name="Phillippy A.M."/>
            <person name="Van Tassell C.P."/>
            <person name="Smith T.P."/>
        </authorList>
    </citation>
    <scope>NUCLEOTIDE SEQUENCE [LARGE SCALE GENOMIC DNA]</scope>
</reference>
<evidence type="ECO:0000256" key="9">
    <source>
        <dbReference type="ARBA" id="ARBA00022843"/>
    </source>
</evidence>
<evidence type="ECO:0000256" key="1">
    <source>
        <dbReference type="ARBA" id="ARBA00004123"/>
    </source>
</evidence>
<keyword evidence="8" id="KW-0159">Chromosome partition</keyword>
<dbReference type="GO" id="GO:0045143">
    <property type="term" value="P:homologous chromosome segregation"/>
    <property type="evidence" value="ECO:0007669"/>
    <property type="project" value="TreeGrafter"/>
</dbReference>
<evidence type="ECO:0000256" key="7">
    <source>
        <dbReference type="ARBA" id="ARBA00022776"/>
    </source>
</evidence>
<dbReference type="PANTHER" id="PTHR10418:SF2">
    <property type="entry name" value="SECURIN"/>
    <property type="match status" value="1"/>
</dbReference>
<dbReference type="OMA" id="PCTHVAP"/>
<evidence type="ECO:0000256" key="10">
    <source>
        <dbReference type="ARBA" id="ARBA00023036"/>
    </source>
</evidence>
<evidence type="ECO:0000256" key="2">
    <source>
        <dbReference type="ARBA" id="ARBA00004496"/>
    </source>
</evidence>
<dbReference type="GO" id="GO:0051301">
    <property type="term" value="P:cell division"/>
    <property type="evidence" value="ECO:0007669"/>
    <property type="project" value="UniProtKB-KW"/>
</dbReference>
<proteinExistence type="inferred from homology"/>
<evidence type="ECO:0000256" key="4">
    <source>
        <dbReference type="ARBA" id="ARBA00022490"/>
    </source>
</evidence>
<evidence type="ECO:0000256" key="12">
    <source>
        <dbReference type="ARBA" id="ARBA00023306"/>
    </source>
</evidence>
<keyword evidence="12" id="KW-0131">Cell cycle</keyword>
<evidence type="ECO:0000256" key="11">
    <source>
        <dbReference type="ARBA" id="ARBA00023242"/>
    </source>
</evidence>
<comment type="similarity">
    <text evidence="3">Belongs to the securin family.</text>
</comment>
<dbReference type="Ensembl" id="ENSCHIT00000025832.1">
    <property type="protein sequence ID" value="ENSCHIP00000018018.1"/>
    <property type="gene ID" value="ENSCHIG00000017629.1"/>
</dbReference>
<name>A0A452F1H4_CAPHI</name>
<evidence type="ECO:0000256" key="13">
    <source>
        <dbReference type="ARBA" id="ARBA00039185"/>
    </source>
</evidence>
<keyword evidence="9" id="KW-0832">Ubl conjugation</keyword>
<dbReference type="GO" id="GO:0051276">
    <property type="term" value="P:chromosome organization"/>
    <property type="evidence" value="ECO:0007669"/>
    <property type="project" value="InterPro"/>
</dbReference>
<evidence type="ECO:0000256" key="6">
    <source>
        <dbReference type="ARBA" id="ARBA00022737"/>
    </source>
</evidence>
<reference evidence="14" key="2">
    <citation type="submission" date="2025-08" db="UniProtKB">
        <authorList>
            <consortium name="Ensembl"/>
        </authorList>
    </citation>
    <scope>IDENTIFICATION</scope>
</reference>